<name>R7QQX3_CHOCR</name>
<keyword evidence="3" id="KW-1185">Reference proteome</keyword>
<feature type="region of interest" description="Disordered" evidence="1">
    <location>
        <begin position="182"/>
        <end position="246"/>
    </location>
</feature>
<accession>R7QQX3</accession>
<dbReference type="RefSeq" id="XP_005711186.1">
    <property type="nucleotide sequence ID" value="XM_005711129.1"/>
</dbReference>
<protein>
    <submittedName>
        <fullName evidence="2">Uncharacterized protein</fullName>
    </submittedName>
</protein>
<feature type="region of interest" description="Disordered" evidence="1">
    <location>
        <begin position="1"/>
        <end position="168"/>
    </location>
</feature>
<dbReference type="GeneID" id="17318900"/>
<evidence type="ECO:0000313" key="3">
    <source>
        <dbReference type="Proteomes" id="UP000012073"/>
    </source>
</evidence>
<evidence type="ECO:0000313" key="2">
    <source>
        <dbReference type="EMBL" id="CDF40892.1"/>
    </source>
</evidence>
<feature type="compositionally biased region" description="Basic residues" evidence="1">
    <location>
        <begin position="81"/>
        <end position="91"/>
    </location>
</feature>
<dbReference type="EMBL" id="HG002260">
    <property type="protein sequence ID" value="CDF40892.1"/>
    <property type="molecule type" value="Genomic_DNA"/>
</dbReference>
<sequence length="246" mass="27301">MHVAHGQAGAARATRQRQQVGGALARRCCSAHGTRRDEPWQPSRGGNRDTSVLRTRPHATRANPPRLPYLTPFVLRARTQGPKRNRRKKNARCAGAQRLRKEKPARPYSAHRESPQMPRSDAPETDAAHMRAFRHCVTRRGATNSPLPRRRRRQSPTGGRLRRRRPPHVVFICRNEPTRRLAISNRAREGPKLPPRDRGVTSASEAGVQTGRRASAARVACRPRPTAKGHDKSADAAVCPDGLSAA</sequence>
<dbReference type="Gramene" id="CDF40892">
    <property type="protein sequence ID" value="CDF40892"/>
    <property type="gene ID" value="CHC_T00007528001"/>
</dbReference>
<organism evidence="2 3">
    <name type="scientific">Chondrus crispus</name>
    <name type="common">Carrageen Irish moss</name>
    <name type="synonym">Polymorpha crispa</name>
    <dbReference type="NCBI Taxonomy" id="2769"/>
    <lineage>
        <taxon>Eukaryota</taxon>
        <taxon>Rhodophyta</taxon>
        <taxon>Florideophyceae</taxon>
        <taxon>Rhodymeniophycidae</taxon>
        <taxon>Gigartinales</taxon>
        <taxon>Gigartinaceae</taxon>
        <taxon>Chondrus</taxon>
    </lineage>
</organism>
<dbReference type="KEGG" id="ccp:CHC_T00007528001"/>
<feature type="compositionally biased region" description="Basic and acidic residues" evidence="1">
    <location>
        <begin position="102"/>
        <end position="114"/>
    </location>
</feature>
<dbReference type="Proteomes" id="UP000012073">
    <property type="component" value="Unassembled WGS sequence"/>
</dbReference>
<feature type="compositionally biased region" description="Low complexity" evidence="1">
    <location>
        <begin position="1"/>
        <end position="23"/>
    </location>
</feature>
<gene>
    <name evidence="2" type="ORF">CHC_T00007528001</name>
</gene>
<feature type="compositionally biased region" description="Basic residues" evidence="1">
    <location>
        <begin position="148"/>
        <end position="167"/>
    </location>
</feature>
<dbReference type="AlphaFoldDB" id="R7QQX3"/>
<proteinExistence type="predicted"/>
<evidence type="ECO:0000256" key="1">
    <source>
        <dbReference type="SAM" id="MobiDB-lite"/>
    </source>
</evidence>
<feature type="compositionally biased region" description="Basic and acidic residues" evidence="1">
    <location>
        <begin position="186"/>
        <end position="199"/>
    </location>
</feature>
<reference evidence="3" key="1">
    <citation type="journal article" date="2013" name="Proc. Natl. Acad. Sci. U.S.A.">
        <title>Genome structure and metabolic features in the red seaweed Chondrus crispus shed light on evolution of the Archaeplastida.</title>
        <authorList>
            <person name="Collen J."/>
            <person name="Porcel B."/>
            <person name="Carre W."/>
            <person name="Ball S.G."/>
            <person name="Chaparro C."/>
            <person name="Tonon T."/>
            <person name="Barbeyron T."/>
            <person name="Michel G."/>
            <person name="Noel B."/>
            <person name="Valentin K."/>
            <person name="Elias M."/>
            <person name="Artiguenave F."/>
            <person name="Arun A."/>
            <person name="Aury J.M."/>
            <person name="Barbosa-Neto J.F."/>
            <person name="Bothwell J.H."/>
            <person name="Bouget F.Y."/>
            <person name="Brillet L."/>
            <person name="Cabello-Hurtado F."/>
            <person name="Capella-Gutierrez S."/>
            <person name="Charrier B."/>
            <person name="Cladiere L."/>
            <person name="Cock J.M."/>
            <person name="Coelho S.M."/>
            <person name="Colleoni C."/>
            <person name="Czjzek M."/>
            <person name="Da Silva C."/>
            <person name="Delage L."/>
            <person name="Denoeud F."/>
            <person name="Deschamps P."/>
            <person name="Dittami S.M."/>
            <person name="Gabaldon T."/>
            <person name="Gachon C.M."/>
            <person name="Groisillier A."/>
            <person name="Herve C."/>
            <person name="Jabbari K."/>
            <person name="Katinka M."/>
            <person name="Kloareg B."/>
            <person name="Kowalczyk N."/>
            <person name="Labadie K."/>
            <person name="Leblanc C."/>
            <person name="Lopez P.J."/>
            <person name="McLachlan D.H."/>
            <person name="Meslet-Cladiere L."/>
            <person name="Moustafa A."/>
            <person name="Nehr Z."/>
            <person name="Nyvall Collen P."/>
            <person name="Panaud O."/>
            <person name="Partensky F."/>
            <person name="Poulain J."/>
            <person name="Rensing S.A."/>
            <person name="Rousvoal S."/>
            <person name="Samson G."/>
            <person name="Symeonidi A."/>
            <person name="Weissenbach J."/>
            <person name="Zambounis A."/>
            <person name="Wincker P."/>
            <person name="Boyen C."/>
        </authorList>
    </citation>
    <scope>NUCLEOTIDE SEQUENCE [LARGE SCALE GENOMIC DNA]</scope>
    <source>
        <strain evidence="3">cv. Stackhouse</strain>
    </source>
</reference>